<sequence>MMLEKPVECQNSRVVIIARPSDTESARRRESPAYISEQVIYPETDTFCLLPSRMRFLCILLTILLIISLAAAIGNSIQSAGFKSTSFCKADWQDFGRDVLCPKETMVHYFICCEEEFGDTKKLVCCAQFKIWLM</sequence>
<name>A0AC35FUC2_9BILA</name>
<proteinExistence type="predicted"/>
<reference evidence="2" key="1">
    <citation type="submission" date="2022-11" db="UniProtKB">
        <authorList>
            <consortium name="WormBaseParasite"/>
        </authorList>
    </citation>
    <scope>IDENTIFICATION</scope>
</reference>
<dbReference type="Proteomes" id="UP000887580">
    <property type="component" value="Unplaced"/>
</dbReference>
<protein>
    <submittedName>
        <fullName evidence="2">Uncharacterized protein</fullName>
    </submittedName>
</protein>
<organism evidence="1 2">
    <name type="scientific">Panagrolaimus sp. PS1159</name>
    <dbReference type="NCBI Taxonomy" id="55785"/>
    <lineage>
        <taxon>Eukaryota</taxon>
        <taxon>Metazoa</taxon>
        <taxon>Ecdysozoa</taxon>
        <taxon>Nematoda</taxon>
        <taxon>Chromadorea</taxon>
        <taxon>Rhabditida</taxon>
        <taxon>Tylenchina</taxon>
        <taxon>Panagrolaimomorpha</taxon>
        <taxon>Panagrolaimoidea</taxon>
        <taxon>Panagrolaimidae</taxon>
        <taxon>Panagrolaimus</taxon>
    </lineage>
</organism>
<evidence type="ECO:0000313" key="2">
    <source>
        <dbReference type="WBParaSite" id="PS1159_v2.g20990.t1"/>
    </source>
</evidence>
<dbReference type="WBParaSite" id="PS1159_v2.g20990.t1">
    <property type="protein sequence ID" value="PS1159_v2.g20990.t1"/>
    <property type="gene ID" value="PS1159_v2.g20990"/>
</dbReference>
<evidence type="ECO:0000313" key="1">
    <source>
        <dbReference type="Proteomes" id="UP000887580"/>
    </source>
</evidence>
<accession>A0AC35FUC2</accession>